<evidence type="ECO:0000313" key="1">
    <source>
        <dbReference type="EMBL" id="GFS91298.1"/>
    </source>
</evidence>
<comment type="caution">
    <text evidence="1">The sequence shown here is derived from an EMBL/GenBank/DDBJ whole genome shotgun (WGS) entry which is preliminary data.</text>
</comment>
<protein>
    <submittedName>
        <fullName evidence="1">Uncharacterized protein</fullName>
    </submittedName>
</protein>
<name>A0A8X6N2L8_NEPPI</name>
<evidence type="ECO:0000313" key="2">
    <source>
        <dbReference type="Proteomes" id="UP000887013"/>
    </source>
</evidence>
<gene>
    <name evidence="1" type="ORF">NPIL_356781</name>
</gene>
<reference evidence="1" key="1">
    <citation type="submission" date="2020-08" db="EMBL/GenBank/DDBJ databases">
        <title>Multicomponent nature underlies the extraordinary mechanical properties of spider dragline silk.</title>
        <authorList>
            <person name="Kono N."/>
            <person name="Nakamura H."/>
            <person name="Mori M."/>
            <person name="Yoshida Y."/>
            <person name="Ohtoshi R."/>
            <person name="Malay A.D."/>
            <person name="Moran D.A.P."/>
            <person name="Tomita M."/>
            <person name="Numata K."/>
            <person name="Arakawa K."/>
        </authorList>
    </citation>
    <scope>NUCLEOTIDE SEQUENCE</scope>
</reference>
<sequence>MKRKRHKADRNTNCYSLKASLHLMSSGHASRSDASRMTHKCRKTRGYVIGRIAQKRNTLKRHRSLARLTTSLAEFQNDICYERVGNIQIKLIVTSLAGRRFKHILLERNFRYKYILESTKY</sequence>
<proteinExistence type="predicted"/>
<dbReference type="Proteomes" id="UP000887013">
    <property type="component" value="Unassembled WGS sequence"/>
</dbReference>
<accession>A0A8X6N2L8</accession>
<dbReference type="AlphaFoldDB" id="A0A8X6N2L8"/>
<dbReference type="EMBL" id="BMAW01099705">
    <property type="protein sequence ID" value="GFS91298.1"/>
    <property type="molecule type" value="Genomic_DNA"/>
</dbReference>
<organism evidence="1 2">
    <name type="scientific">Nephila pilipes</name>
    <name type="common">Giant wood spider</name>
    <name type="synonym">Nephila maculata</name>
    <dbReference type="NCBI Taxonomy" id="299642"/>
    <lineage>
        <taxon>Eukaryota</taxon>
        <taxon>Metazoa</taxon>
        <taxon>Ecdysozoa</taxon>
        <taxon>Arthropoda</taxon>
        <taxon>Chelicerata</taxon>
        <taxon>Arachnida</taxon>
        <taxon>Araneae</taxon>
        <taxon>Araneomorphae</taxon>
        <taxon>Entelegynae</taxon>
        <taxon>Araneoidea</taxon>
        <taxon>Nephilidae</taxon>
        <taxon>Nephila</taxon>
    </lineage>
</organism>
<keyword evidence="2" id="KW-1185">Reference proteome</keyword>